<comment type="caution">
    <text evidence="1">The sequence shown here is derived from an EMBL/GenBank/DDBJ whole genome shotgun (WGS) entry which is preliminary data.</text>
</comment>
<keyword evidence="2" id="KW-1185">Reference proteome</keyword>
<evidence type="ECO:0000313" key="1">
    <source>
        <dbReference type="EMBL" id="MEE4418417.1"/>
    </source>
</evidence>
<reference evidence="1 2" key="1">
    <citation type="submission" date="2023-12" db="EMBL/GenBank/DDBJ databases">
        <title>30 novel species of actinomycetes from the DSMZ collection.</title>
        <authorList>
            <person name="Nouioui I."/>
        </authorList>
    </citation>
    <scope>NUCLEOTIDE SEQUENCE [LARGE SCALE GENOMIC DNA]</scope>
    <source>
        <strain evidence="1 2">DSM 41528</strain>
    </source>
</reference>
<sequence length="273" mass="29958">MRADLGDHAPCDPGFPPKAVAHITADREATAAAPQDLLPFDSLQNFFTHAGKDKAPHLLWNPFTGQFAQFFPATSRSKALRDLTGGTRTNRAGKVVIQIEALFFPHCRVNGQVFTALAETPCKGWAELHAWVRSWGVPDTWPMGPPTDFTVHHSASIWQSRGGWYAHAHVPENDHVDPGSWPLFTRQAAATEPFPGPDFFHTGQRSPVIAAMHGRLIAEGCDRYPPGDRIDVWESGDVMSYAAWQEKAGLSGADADGIPGETSWDRLRVPHPV</sequence>
<accession>A0ABU7NJ02</accession>
<dbReference type="EMBL" id="JAZBJP010000001">
    <property type="protein sequence ID" value="MEE4418417.1"/>
    <property type="molecule type" value="Genomic_DNA"/>
</dbReference>
<protein>
    <submittedName>
        <fullName evidence="1">Peptidoglycan-binding protein</fullName>
    </submittedName>
</protein>
<name>A0ABU7NJ02_9ACTN</name>
<organism evidence="1 2">
    <name type="scientific">Streptomyces bugieae</name>
    <dbReference type="NCBI Taxonomy" id="3098223"/>
    <lineage>
        <taxon>Bacteria</taxon>
        <taxon>Bacillati</taxon>
        <taxon>Actinomycetota</taxon>
        <taxon>Actinomycetes</taxon>
        <taxon>Kitasatosporales</taxon>
        <taxon>Streptomycetaceae</taxon>
        <taxon>Streptomyces</taxon>
    </lineage>
</organism>
<evidence type="ECO:0000313" key="2">
    <source>
        <dbReference type="Proteomes" id="UP001307760"/>
    </source>
</evidence>
<dbReference type="InterPro" id="IPR047763">
    <property type="entry name" value="PG_bind_dom_phiBT1-type"/>
</dbReference>
<dbReference type="NCBIfam" id="NF038080">
    <property type="entry name" value="PG_bind_siph"/>
    <property type="match status" value="1"/>
</dbReference>
<dbReference type="Proteomes" id="UP001307760">
    <property type="component" value="Unassembled WGS sequence"/>
</dbReference>
<proteinExistence type="predicted"/>
<dbReference type="RefSeq" id="WP_261953153.1">
    <property type="nucleotide sequence ID" value="NZ_JAZBJP010000001.1"/>
</dbReference>
<gene>
    <name evidence="1" type="ORF">V2J85_03505</name>
</gene>